<organism evidence="1 2">
    <name type="scientific">Amycolatopsis melonis</name>
    <dbReference type="NCBI Taxonomy" id="3156488"/>
    <lineage>
        <taxon>Bacteria</taxon>
        <taxon>Bacillati</taxon>
        <taxon>Actinomycetota</taxon>
        <taxon>Actinomycetes</taxon>
        <taxon>Pseudonocardiales</taxon>
        <taxon>Pseudonocardiaceae</taxon>
        <taxon>Amycolatopsis</taxon>
    </lineage>
</organism>
<keyword evidence="2" id="KW-1185">Reference proteome</keyword>
<protein>
    <submittedName>
        <fullName evidence="1">Uncharacterized protein</fullName>
    </submittedName>
</protein>
<dbReference type="EMBL" id="JBDZYD010000005">
    <property type="protein sequence ID" value="MEQ0560736.1"/>
    <property type="molecule type" value="Genomic_DNA"/>
</dbReference>
<reference evidence="1 2" key="1">
    <citation type="submission" date="2024-05" db="EMBL/GenBank/DDBJ databases">
        <authorList>
            <person name="Zhao H."/>
            <person name="Xu Y."/>
            <person name="Lin S."/>
            <person name="Spain J.C."/>
            <person name="Zhou N.-Y."/>
        </authorList>
    </citation>
    <scope>NUCLEOTIDE SEQUENCE [LARGE SCALE GENOMIC DNA]</scope>
    <source>
        <strain evidence="1 2">NEAU-NG30</strain>
    </source>
</reference>
<name>A0ABV0LEZ0_9PSEU</name>
<proteinExistence type="predicted"/>
<dbReference type="RefSeq" id="WP_348951788.1">
    <property type="nucleotide sequence ID" value="NZ_JBDZYD010000005.1"/>
</dbReference>
<gene>
    <name evidence="1" type="ORF">ABJI51_16745</name>
</gene>
<evidence type="ECO:0000313" key="1">
    <source>
        <dbReference type="EMBL" id="MEQ0560736.1"/>
    </source>
</evidence>
<evidence type="ECO:0000313" key="2">
    <source>
        <dbReference type="Proteomes" id="UP001440984"/>
    </source>
</evidence>
<comment type="caution">
    <text evidence="1">The sequence shown here is derived from an EMBL/GenBank/DDBJ whole genome shotgun (WGS) entry which is preliminary data.</text>
</comment>
<sequence>MTAPTVPLRHADRTVLAVEAVAASWSRRGTLWPCLADAACITPHVMQTVCY</sequence>
<dbReference type="Proteomes" id="UP001440984">
    <property type="component" value="Unassembled WGS sequence"/>
</dbReference>
<accession>A0ABV0LEZ0</accession>